<sequence>MHLANKDPTTWLTGQLFQRALAQYTTDRSLEVEDVHLAVHGNVAQQYASTIYRACISYRSRGKTESIKLIVKLVASKVNSLTDEQTFDTERKVYRDYLTKMDTLLDGGGMASKFGPRLIYSANDPVPHLILEDLSSQQFVHNCKLLDVDDAKIVLLKLAQFHASSYSLTNTSAANSLDALNNGLFKQKPSEGVQFMMENFAIFTEVLSQWDGYAQYAERLKCIKPTFVDRGAAIYSGRGFGLHVLNHGDFHYNNMLFKLDPERRVKDTVFYDFQLSCWTTPAVDLLYFLYFVCNRATRDSQRHALIQHYHQEFVRTLNAVGFMGKVPTLLDINCDLQRAGFLEVVLAICFIPFLFADHNGTLDVYGSEDTARAYRRRLYDEPQYKEIILPLLPYFLYKGFLE</sequence>
<reference evidence="3" key="1">
    <citation type="submission" date="2013-03" db="EMBL/GenBank/DDBJ databases">
        <title>The Genome Sequence of Anopheles christyi ACHKN1017.</title>
        <authorList>
            <consortium name="The Broad Institute Genomics Platform"/>
            <person name="Neafsey D.E."/>
            <person name="Besansky N."/>
            <person name="Walker B."/>
            <person name="Young S.K."/>
            <person name="Zeng Q."/>
            <person name="Gargeya S."/>
            <person name="Fitzgerald M."/>
            <person name="Haas B."/>
            <person name="Abouelleil A."/>
            <person name="Allen A.W."/>
            <person name="Alvarado L."/>
            <person name="Arachchi H.M."/>
            <person name="Berlin A.M."/>
            <person name="Chapman S.B."/>
            <person name="Gainer-Dewar J."/>
            <person name="Goldberg J."/>
            <person name="Griggs A."/>
            <person name="Gujja S."/>
            <person name="Hansen M."/>
            <person name="Howarth C."/>
            <person name="Imamovic A."/>
            <person name="Ireland A."/>
            <person name="Larimer J."/>
            <person name="McCowan C."/>
            <person name="Murphy C."/>
            <person name="Pearson M."/>
            <person name="Poon T.W."/>
            <person name="Priest M."/>
            <person name="Roberts A."/>
            <person name="Saif S."/>
            <person name="Shea T."/>
            <person name="Sisk P."/>
            <person name="Sykes S."/>
            <person name="Wortman J."/>
            <person name="Nusbaum C."/>
            <person name="Birren B."/>
        </authorList>
    </citation>
    <scope>NUCLEOTIDE SEQUENCE [LARGE SCALE GENOMIC DNA]</scope>
    <source>
        <strain evidence="3">ACHKN1017</strain>
    </source>
</reference>
<dbReference type="Proteomes" id="UP000075881">
    <property type="component" value="Unassembled WGS sequence"/>
</dbReference>
<name>A0A182K460_9DIPT</name>
<dbReference type="STRING" id="43041.A0A182K460"/>
<dbReference type="PANTHER" id="PTHR11012">
    <property type="entry name" value="PROTEIN KINASE-LIKE DOMAIN-CONTAINING"/>
    <property type="match status" value="1"/>
</dbReference>
<evidence type="ECO:0000259" key="1">
    <source>
        <dbReference type="SMART" id="SM00587"/>
    </source>
</evidence>
<protein>
    <submittedName>
        <fullName evidence="2">CHK domain-containing protein</fullName>
    </submittedName>
</protein>
<dbReference type="InterPro" id="IPR011009">
    <property type="entry name" value="Kinase-like_dom_sf"/>
</dbReference>
<dbReference type="InterPro" id="IPR004119">
    <property type="entry name" value="EcKL"/>
</dbReference>
<organism evidence="2 3">
    <name type="scientific">Anopheles christyi</name>
    <dbReference type="NCBI Taxonomy" id="43041"/>
    <lineage>
        <taxon>Eukaryota</taxon>
        <taxon>Metazoa</taxon>
        <taxon>Ecdysozoa</taxon>
        <taxon>Arthropoda</taxon>
        <taxon>Hexapoda</taxon>
        <taxon>Insecta</taxon>
        <taxon>Pterygota</taxon>
        <taxon>Neoptera</taxon>
        <taxon>Endopterygota</taxon>
        <taxon>Diptera</taxon>
        <taxon>Nematocera</taxon>
        <taxon>Culicoidea</taxon>
        <taxon>Culicidae</taxon>
        <taxon>Anophelinae</taxon>
        <taxon>Anopheles</taxon>
    </lineage>
</organism>
<dbReference type="AlphaFoldDB" id="A0A182K460"/>
<accession>A0A182K460</accession>
<dbReference type="SUPFAM" id="SSF56112">
    <property type="entry name" value="Protein kinase-like (PK-like)"/>
    <property type="match status" value="1"/>
</dbReference>
<proteinExistence type="predicted"/>
<feature type="domain" description="CHK kinase-like" evidence="1">
    <location>
        <begin position="129"/>
        <end position="319"/>
    </location>
</feature>
<dbReference type="PANTHER" id="PTHR11012:SF12">
    <property type="entry name" value="CHK KINASE-LIKE DOMAIN-CONTAINING PROTEIN-RELATED"/>
    <property type="match status" value="1"/>
</dbReference>
<dbReference type="InterPro" id="IPR015897">
    <property type="entry name" value="CHK_kinase-like"/>
</dbReference>
<dbReference type="SMART" id="SM00587">
    <property type="entry name" value="CHK"/>
    <property type="match status" value="1"/>
</dbReference>
<dbReference type="VEuPathDB" id="VectorBase:ACHR005545"/>
<reference evidence="2" key="2">
    <citation type="submission" date="2020-05" db="UniProtKB">
        <authorList>
            <consortium name="EnsemblMetazoa"/>
        </authorList>
    </citation>
    <scope>IDENTIFICATION</scope>
    <source>
        <strain evidence="2">ACHKN1017</strain>
    </source>
</reference>
<keyword evidence="3" id="KW-1185">Reference proteome</keyword>
<dbReference type="Gene3D" id="3.90.1200.10">
    <property type="match status" value="1"/>
</dbReference>
<evidence type="ECO:0000313" key="2">
    <source>
        <dbReference type="EnsemblMetazoa" id="ACHR005545-PA"/>
    </source>
</evidence>
<dbReference type="Pfam" id="PF02958">
    <property type="entry name" value="EcKL"/>
    <property type="match status" value="1"/>
</dbReference>
<dbReference type="EnsemblMetazoa" id="ACHR005545-RA">
    <property type="protein sequence ID" value="ACHR005545-PA"/>
    <property type="gene ID" value="ACHR005545"/>
</dbReference>
<evidence type="ECO:0000313" key="3">
    <source>
        <dbReference type="Proteomes" id="UP000075881"/>
    </source>
</evidence>